<accession>A0ABQ6MCQ4</accession>
<gene>
    <name evidence="3" type="ORF">TeGR_g14774</name>
</gene>
<keyword evidence="4" id="KW-1185">Reference proteome</keyword>
<organism evidence="3 4">
    <name type="scientific">Tetraparma gracilis</name>
    <dbReference type="NCBI Taxonomy" id="2962635"/>
    <lineage>
        <taxon>Eukaryota</taxon>
        <taxon>Sar</taxon>
        <taxon>Stramenopiles</taxon>
        <taxon>Ochrophyta</taxon>
        <taxon>Bolidophyceae</taxon>
        <taxon>Parmales</taxon>
        <taxon>Triparmaceae</taxon>
        <taxon>Tetraparma</taxon>
    </lineage>
</organism>
<protein>
    <recommendedName>
        <fullName evidence="5">Sec1-like protein</fullName>
    </recommendedName>
</protein>
<proteinExistence type="inferred from homology"/>
<dbReference type="PANTHER" id="PTHR11679">
    <property type="entry name" value="VESICLE PROTEIN SORTING-ASSOCIATED"/>
    <property type="match status" value="1"/>
</dbReference>
<comment type="similarity">
    <text evidence="1">Belongs to the STXBP/unc-18/SEC1 family.</text>
</comment>
<dbReference type="Gene3D" id="3.90.830.10">
    <property type="entry name" value="Syntaxin Binding Protein 1, Chain A, domain 2"/>
    <property type="match status" value="1"/>
</dbReference>
<dbReference type="InterPro" id="IPR036045">
    <property type="entry name" value="Sec1-like_sf"/>
</dbReference>
<evidence type="ECO:0008006" key="5">
    <source>
        <dbReference type="Google" id="ProtNLM"/>
    </source>
</evidence>
<evidence type="ECO:0000256" key="2">
    <source>
        <dbReference type="SAM" id="MobiDB-lite"/>
    </source>
</evidence>
<dbReference type="InterPro" id="IPR043127">
    <property type="entry name" value="Sec-1-like_dom3a"/>
</dbReference>
<dbReference type="EMBL" id="BRYB01001355">
    <property type="protein sequence ID" value="GMI23847.1"/>
    <property type="molecule type" value="Genomic_DNA"/>
</dbReference>
<evidence type="ECO:0000313" key="4">
    <source>
        <dbReference type="Proteomes" id="UP001165060"/>
    </source>
</evidence>
<dbReference type="SUPFAM" id="SSF56815">
    <property type="entry name" value="Sec1/munc18-like (SM) proteins"/>
    <property type="match status" value="1"/>
</dbReference>
<dbReference type="Proteomes" id="UP001165060">
    <property type="component" value="Unassembled WGS sequence"/>
</dbReference>
<name>A0ABQ6MCQ4_9STRA</name>
<dbReference type="Pfam" id="PF00995">
    <property type="entry name" value="Sec1"/>
    <property type="match status" value="1"/>
</dbReference>
<evidence type="ECO:0000313" key="3">
    <source>
        <dbReference type="EMBL" id="GMI23847.1"/>
    </source>
</evidence>
<dbReference type="Gene3D" id="3.40.50.1910">
    <property type="match status" value="1"/>
</dbReference>
<feature type="region of interest" description="Disordered" evidence="2">
    <location>
        <begin position="409"/>
        <end position="438"/>
    </location>
</feature>
<dbReference type="PIRSF" id="PIRSF005715">
    <property type="entry name" value="VPS45_Sec1"/>
    <property type="match status" value="1"/>
</dbReference>
<comment type="caution">
    <text evidence="3">The sequence shown here is derived from an EMBL/GenBank/DDBJ whole genome shotgun (WGS) entry which is preliminary data.</text>
</comment>
<dbReference type="InterPro" id="IPR027482">
    <property type="entry name" value="Sec1-like_dom2"/>
</dbReference>
<reference evidence="3 4" key="1">
    <citation type="journal article" date="2023" name="Commun. Biol.">
        <title>Genome analysis of Parmales, the sister group of diatoms, reveals the evolutionary specialization of diatoms from phago-mixotrophs to photoautotrophs.</title>
        <authorList>
            <person name="Ban H."/>
            <person name="Sato S."/>
            <person name="Yoshikawa S."/>
            <person name="Yamada K."/>
            <person name="Nakamura Y."/>
            <person name="Ichinomiya M."/>
            <person name="Sato N."/>
            <person name="Blanc-Mathieu R."/>
            <person name="Endo H."/>
            <person name="Kuwata A."/>
            <person name="Ogata H."/>
        </authorList>
    </citation>
    <scope>NUCLEOTIDE SEQUENCE [LARGE SCALE GENOMIC DNA]</scope>
</reference>
<dbReference type="Gene3D" id="1.25.40.60">
    <property type="match status" value="1"/>
</dbReference>
<sequence>MLSRIKTFSEVNLNFLTPQSHAFHLDLPPASCYRSLYLRTQGCGALSLSVADKLATVCATLNEYPHIRYLSSSPACKEVAELLHERLNAFIGNNKDWWYHGGQGHAERERGTLTITDRREDPLSPIIHEFTYQAMCQDLLPMEEDKISYEAEAGGAKGEPRDVLLNDNDELWRELKGSHIADVITTLSDRIRSFVSTNSGAALAKDSGSDMSLGEMAAALKHLPEYKETMAKLSQHMHISHMCMDQFNKTSMMEVAELEQTMATGTDSDGKALKTSALVDELIDALAMISGSEMKLRLIMIYIISQQGIKEEDRKRLFDAAGFNPDEIEQVLALDKIGVTLQSAPPKKSMLGSMFKRATKLAAGRSDKDSVYSMSRYSTALKSVLTDIQAGKLSEEDYPSIMPLPVQGDMGGSVRSARRGGGKAAAESRWGSNEGSGAAAKKKFTGGRQIVFVVGGVTYSEVRGAYESMKEGSKEVVVGGTSFITPADFLAGLEALK</sequence>
<dbReference type="InterPro" id="IPR001619">
    <property type="entry name" value="Sec1-like"/>
</dbReference>
<evidence type="ECO:0000256" key="1">
    <source>
        <dbReference type="ARBA" id="ARBA00009884"/>
    </source>
</evidence>